<protein>
    <recommendedName>
        <fullName evidence="2">C-type lectin domain-containing protein</fullName>
    </recommendedName>
</protein>
<dbReference type="GO" id="GO:0030246">
    <property type="term" value="F:carbohydrate binding"/>
    <property type="evidence" value="ECO:0007669"/>
    <property type="project" value="UniProtKB-KW"/>
</dbReference>
<dbReference type="SUPFAM" id="SSF56436">
    <property type="entry name" value="C-type lectin-like"/>
    <property type="match status" value="1"/>
</dbReference>
<dbReference type="Proteomes" id="UP000264840">
    <property type="component" value="Unplaced"/>
</dbReference>
<organism evidence="3 4">
    <name type="scientific">Haplochromis burtoni</name>
    <name type="common">Burton's mouthbrooder</name>
    <name type="synonym">Chromis burtoni</name>
    <dbReference type="NCBI Taxonomy" id="8153"/>
    <lineage>
        <taxon>Eukaryota</taxon>
        <taxon>Metazoa</taxon>
        <taxon>Chordata</taxon>
        <taxon>Craniata</taxon>
        <taxon>Vertebrata</taxon>
        <taxon>Euteleostomi</taxon>
        <taxon>Actinopterygii</taxon>
        <taxon>Neopterygii</taxon>
        <taxon>Teleostei</taxon>
        <taxon>Neoteleostei</taxon>
        <taxon>Acanthomorphata</taxon>
        <taxon>Ovalentaria</taxon>
        <taxon>Cichlomorphae</taxon>
        <taxon>Cichliformes</taxon>
        <taxon>Cichlidae</taxon>
        <taxon>African cichlids</taxon>
        <taxon>Pseudocrenilabrinae</taxon>
        <taxon>Haplochromini</taxon>
        <taxon>Haplochromis</taxon>
    </lineage>
</organism>
<dbReference type="InterPro" id="IPR050111">
    <property type="entry name" value="C-type_lectin/snaclec_domain"/>
</dbReference>
<keyword evidence="4" id="KW-1185">Reference proteome</keyword>
<dbReference type="Pfam" id="PF00059">
    <property type="entry name" value="Lectin_C"/>
    <property type="match status" value="1"/>
</dbReference>
<feature type="domain" description="C-type lectin" evidence="2">
    <location>
        <begin position="43"/>
        <end position="161"/>
    </location>
</feature>
<reference evidence="3" key="1">
    <citation type="submission" date="2025-08" db="UniProtKB">
        <authorList>
            <consortium name="Ensembl"/>
        </authorList>
    </citation>
    <scope>IDENTIFICATION</scope>
</reference>
<evidence type="ECO:0000256" key="1">
    <source>
        <dbReference type="ARBA" id="ARBA00022734"/>
    </source>
</evidence>
<dbReference type="InterPro" id="IPR016187">
    <property type="entry name" value="CTDL_fold"/>
</dbReference>
<dbReference type="SMART" id="SM00034">
    <property type="entry name" value="CLECT"/>
    <property type="match status" value="1"/>
</dbReference>
<dbReference type="GeneTree" id="ENSGT01030000234575"/>
<dbReference type="Ensembl" id="ENSHBUT00000032369.1">
    <property type="protein sequence ID" value="ENSHBUP00000012052.1"/>
    <property type="gene ID" value="ENSHBUG00000013795.1"/>
</dbReference>
<dbReference type="AlphaFoldDB" id="A0A3Q2VJS6"/>
<dbReference type="PROSITE" id="PS50041">
    <property type="entry name" value="C_TYPE_LECTIN_2"/>
    <property type="match status" value="1"/>
</dbReference>
<dbReference type="PANTHER" id="PTHR22803">
    <property type="entry name" value="MANNOSE, PHOSPHOLIPASE, LECTIN RECEPTOR RELATED"/>
    <property type="match status" value="1"/>
</dbReference>
<sequence length="174" mass="20254">MSEAGVLYSNVKFTREKKANGDRCCNLFKDQACYKCEEGWEQHGGKCYYFSISKSSWNKSRDECRAKRGDLVKIDSREEQDKFWIGLTDSAVEGRWLWVDGSQLNQSLTFWRMKEPDNWNGTHGEHPDGEDCVRMGEKSEADSLEWWFDAFCSKPHRSICKKAGVREKLKKVCD</sequence>
<reference evidence="3" key="2">
    <citation type="submission" date="2025-09" db="UniProtKB">
        <authorList>
            <consortium name="Ensembl"/>
        </authorList>
    </citation>
    <scope>IDENTIFICATION</scope>
</reference>
<evidence type="ECO:0000259" key="2">
    <source>
        <dbReference type="PROSITE" id="PS50041"/>
    </source>
</evidence>
<dbReference type="InterPro" id="IPR001304">
    <property type="entry name" value="C-type_lectin-like"/>
</dbReference>
<dbReference type="InterPro" id="IPR033989">
    <property type="entry name" value="CD209-like_CTLD"/>
</dbReference>
<evidence type="ECO:0000313" key="4">
    <source>
        <dbReference type="Proteomes" id="UP000264840"/>
    </source>
</evidence>
<keyword evidence="1" id="KW-0430">Lectin</keyword>
<accession>A0A3Q2VJS6</accession>
<dbReference type="Gene3D" id="3.10.100.10">
    <property type="entry name" value="Mannose-Binding Protein A, subunit A"/>
    <property type="match status" value="1"/>
</dbReference>
<dbReference type="InterPro" id="IPR016186">
    <property type="entry name" value="C-type_lectin-like/link_sf"/>
</dbReference>
<proteinExistence type="predicted"/>
<name>A0A3Q2VJS6_HAPBU</name>
<evidence type="ECO:0000313" key="3">
    <source>
        <dbReference type="Ensembl" id="ENSHBUP00000012052.1"/>
    </source>
</evidence>
<dbReference type="CDD" id="cd03590">
    <property type="entry name" value="CLECT_DC-SIGN_like"/>
    <property type="match status" value="1"/>
</dbReference>